<keyword evidence="1" id="KW-0472">Membrane</keyword>
<feature type="transmembrane region" description="Helical" evidence="1">
    <location>
        <begin position="7"/>
        <end position="25"/>
    </location>
</feature>
<sequence length="74" mass="8617">MNISGLTLLIITTFILVLLTILASMNFSFGILFYLMCFGQMMLVFTVYKVLTDNYTTNKTFKDGYEDRPVRREE</sequence>
<accession>A0A9X1V8P1</accession>
<keyword evidence="1" id="KW-0812">Transmembrane</keyword>
<dbReference type="EMBL" id="JAKVTV010000006">
    <property type="protein sequence ID" value="MCH4824453.1"/>
    <property type="molecule type" value="Genomic_DNA"/>
</dbReference>
<organism evidence="2 3">
    <name type="scientific">Christiangramia lutea</name>
    <dbReference type="NCBI Taxonomy" id="1607951"/>
    <lineage>
        <taxon>Bacteria</taxon>
        <taxon>Pseudomonadati</taxon>
        <taxon>Bacteroidota</taxon>
        <taxon>Flavobacteriia</taxon>
        <taxon>Flavobacteriales</taxon>
        <taxon>Flavobacteriaceae</taxon>
        <taxon>Christiangramia</taxon>
    </lineage>
</organism>
<keyword evidence="1" id="KW-1133">Transmembrane helix</keyword>
<keyword evidence="3" id="KW-1185">Reference proteome</keyword>
<name>A0A9X1V8P1_9FLAO</name>
<evidence type="ECO:0000313" key="2">
    <source>
        <dbReference type="EMBL" id="MCH4824453.1"/>
    </source>
</evidence>
<evidence type="ECO:0000256" key="1">
    <source>
        <dbReference type="SAM" id="Phobius"/>
    </source>
</evidence>
<proteinExistence type="predicted"/>
<reference evidence="2" key="1">
    <citation type="submission" date="2022-03" db="EMBL/GenBank/DDBJ databases">
        <title>Gramella crocea sp. nov., isolated from activated sludge of a seafood processing plant.</title>
        <authorList>
            <person name="Zhang X."/>
        </authorList>
    </citation>
    <scope>NUCLEOTIDE SEQUENCE</scope>
    <source>
        <strain evidence="2">YJ019</strain>
    </source>
</reference>
<protein>
    <submittedName>
        <fullName evidence="2">Uncharacterized protein</fullName>
    </submittedName>
</protein>
<comment type="caution">
    <text evidence="2">The sequence shown here is derived from an EMBL/GenBank/DDBJ whole genome shotgun (WGS) entry which is preliminary data.</text>
</comment>
<feature type="transmembrane region" description="Helical" evidence="1">
    <location>
        <begin position="31"/>
        <end position="51"/>
    </location>
</feature>
<dbReference type="Proteomes" id="UP001139226">
    <property type="component" value="Unassembled WGS sequence"/>
</dbReference>
<evidence type="ECO:0000313" key="3">
    <source>
        <dbReference type="Proteomes" id="UP001139226"/>
    </source>
</evidence>
<gene>
    <name evidence="2" type="ORF">ML462_14870</name>
</gene>
<dbReference type="AlphaFoldDB" id="A0A9X1V8P1"/>